<evidence type="ECO:0000256" key="5">
    <source>
        <dbReference type="ARBA" id="ARBA00022737"/>
    </source>
</evidence>
<name>A0A6P6BZM4_PTEVA</name>
<dbReference type="InterPro" id="IPR007122">
    <property type="entry name" value="Villin/Gelsolin"/>
</dbReference>
<dbReference type="CDD" id="cd11293">
    <property type="entry name" value="gelsolin_S4_like"/>
    <property type="match status" value="1"/>
</dbReference>
<evidence type="ECO:0000256" key="2">
    <source>
        <dbReference type="ARBA" id="ARBA00008418"/>
    </source>
</evidence>
<evidence type="ECO:0000256" key="8">
    <source>
        <dbReference type="ARBA" id="ARBA00023212"/>
    </source>
</evidence>
<keyword evidence="10" id="KW-1185">Reference proteome</keyword>
<dbReference type="GO" id="GO:0051015">
    <property type="term" value="F:actin filament binding"/>
    <property type="evidence" value="ECO:0007669"/>
    <property type="project" value="InterPro"/>
</dbReference>
<dbReference type="Pfam" id="PF02209">
    <property type="entry name" value="VHP"/>
    <property type="match status" value="1"/>
</dbReference>
<dbReference type="CTD" id="10677"/>
<dbReference type="CDD" id="cd11291">
    <property type="entry name" value="gelsolin_S6_like"/>
    <property type="match status" value="1"/>
</dbReference>
<dbReference type="GO" id="GO:0005546">
    <property type="term" value="F:phosphatidylinositol-4,5-bisphosphate binding"/>
    <property type="evidence" value="ECO:0007669"/>
    <property type="project" value="TreeGrafter"/>
</dbReference>
<keyword evidence="6" id="KW-0106">Calcium</keyword>
<gene>
    <name evidence="11" type="primary">AVIL</name>
</gene>
<dbReference type="InterPro" id="IPR036180">
    <property type="entry name" value="Gelsolin-like_dom_sf"/>
</dbReference>
<evidence type="ECO:0000256" key="3">
    <source>
        <dbReference type="ARBA" id="ARBA00022467"/>
    </source>
</evidence>
<dbReference type="FunFam" id="3.40.20.10:FF:000005">
    <property type="entry name" value="Gelsolin"/>
    <property type="match status" value="1"/>
</dbReference>
<proteinExistence type="inferred from homology"/>
<dbReference type="CDD" id="cd11289">
    <property type="entry name" value="gelsolin_S2_like"/>
    <property type="match status" value="1"/>
</dbReference>
<evidence type="ECO:0000313" key="11">
    <source>
        <dbReference type="RefSeq" id="XP_023380527.1"/>
    </source>
</evidence>
<feature type="domain" description="HP" evidence="9">
    <location>
        <begin position="742"/>
        <end position="808"/>
    </location>
</feature>
<dbReference type="FunFam" id="3.40.20.10:FF:000004">
    <property type="entry name" value="Gelsolin"/>
    <property type="match status" value="1"/>
</dbReference>
<dbReference type="InterPro" id="IPR036886">
    <property type="entry name" value="Villin_headpiece_dom_sf"/>
</dbReference>
<organism evidence="10 11">
    <name type="scientific">Pteropus vampyrus</name>
    <name type="common">Large flying fox</name>
    <dbReference type="NCBI Taxonomy" id="132908"/>
    <lineage>
        <taxon>Eukaryota</taxon>
        <taxon>Metazoa</taxon>
        <taxon>Chordata</taxon>
        <taxon>Craniata</taxon>
        <taxon>Vertebrata</taxon>
        <taxon>Euteleostomi</taxon>
        <taxon>Mammalia</taxon>
        <taxon>Eutheria</taxon>
        <taxon>Laurasiatheria</taxon>
        <taxon>Chiroptera</taxon>
        <taxon>Yinpterochiroptera</taxon>
        <taxon>Pteropodoidea</taxon>
        <taxon>Pteropodidae</taxon>
        <taxon>Pteropodinae</taxon>
        <taxon>Pteropus</taxon>
    </lineage>
</organism>
<accession>A0A6P6BZM4</accession>
<dbReference type="RefSeq" id="XP_023380527.1">
    <property type="nucleotide sequence ID" value="XM_023524759.1"/>
</dbReference>
<sequence>MADKKLGSDLGGKLDGCLLGEASSPCLLCDVSVPRRRAMSLSSAFRAVGNDPGIITWRIEKMELALVPLNAHGNFYEGDCYIILSTRRVGSLLSQDIHFWIGKDSSQDEQSCAAIYTTQLDDYLGGSPVQHREVQYHESDTFRGYFKQGIIYKKGGVASGMKHVETNTYDVKRLLHVKGKRNIRATEVEMSWDSFNRGDVFLLDLGKVIIQWNGPESNSGERLKAMLLAKDIRDRERGGRAEIGVIEGDKEAASLALMKVLQDTLGRRSIIKPAVPDEIIDQQQKSNIMLYHVSDSAGQLAVTEVATRPLVQDLLNHDDCYILDQSGTKIYVWKGRGATKVEKQMAMSKALNFIKMKGYASSTNVETVNDGAESAMFKQLFQKWSVKEQTTGLGKTFSIGKIAKVVQDKFDVTLLHTKPEVAAQERMVDDGNGKIEVWRIENLELVPVEHQWYGFFYGGDCYLVLYTYEVYGKLHYILYIWQGRHASQDELTASAYQAVEVDQQFDGAPVQVRVIMGKEPRHFMAIFKGKLVIFEGGTSRKGNAEPDPPGSSGDERAMAKELARLLCNGTEDAVAEGQEPTEFWDLLGGKTPYANDKRLQQEILDVQSRLFECSNKTGQFIVTEITDFTQDDLNPGDVMLLDTWDQVFLWIGAEANVTEKESALATAQEYLHTHPSGRDADTPILIIKQGFEPPTFTGWFLAWDSRIWSAGKSYEQLKEELGDAAAITRITADMRNTTLSLNSEPKYYPIEVLLKNQNQELPEDVDPAKKENYLTEQDFISVFGITRGQFAALPGWKQLQMKKEKGLF</sequence>
<evidence type="ECO:0000256" key="6">
    <source>
        <dbReference type="ARBA" id="ARBA00022837"/>
    </source>
</evidence>
<dbReference type="CDD" id="cd11292">
    <property type="entry name" value="gelsolin_S3_like"/>
    <property type="match status" value="1"/>
</dbReference>
<dbReference type="GeneID" id="105307398"/>
<dbReference type="GO" id="GO:0008154">
    <property type="term" value="P:actin polymerization or depolymerization"/>
    <property type="evidence" value="ECO:0007669"/>
    <property type="project" value="TreeGrafter"/>
</dbReference>
<dbReference type="InterPro" id="IPR029006">
    <property type="entry name" value="ADF-H/Gelsolin-like_dom_sf"/>
</dbReference>
<dbReference type="Gene3D" id="3.40.20.10">
    <property type="entry name" value="Severin"/>
    <property type="match status" value="6"/>
</dbReference>
<dbReference type="FunFam" id="3.40.20.10:FF:000027">
    <property type="entry name" value="Villin 1"/>
    <property type="match status" value="1"/>
</dbReference>
<reference evidence="11" key="1">
    <citation type="submission" date="2025-08" db="UniProtKB">
        <authorList>
            <consortium name="RefSeq"/>
        </authorList>
    </citation>
    <scope>IDENTIFICATION</scope>
    <source>
        <tissue evidence="11">Kidney</tissue>
    </source>
</reference>
<dbReference type="GO" id="GO:0005737">
    <property type="term" value="C:cytoplasm"/>
    <property type="evidence" value="ECO:0007669"/>
    <property type="project" value="TreeGrafter"/>
</dbReference>
<evidence type="ECO:0000313" key="10">
    <source>
        <dbReference type="Proteomes" id="UP000515202"/>
    </source>
</evidence>
<dbReference type="Proteomes" id="UP000515202">
    <property type="component" value="Unplaced"/>
</dbReference>
<dbReference type="PANTHER" id="PTHR11977:SF33">
    <property type="entry name" value="ADVILLIN"/>
    <property type="match status" value="1"/>
</dbReference>
<evidence type="ECO:0000256" key="1">
    <source>
        <dbReference type="ARBA" id="ARBA00004245"/>
    </source>
</evidence>
<protein>
    <submittedName>
        <fullName evidence="11">Advillin isoform X2</fullName>
    </submittedName>
</protein>
<keyword evidence="4" id="KW-0963">Cytoplasm</keyword>
<evidence type="ECO:0000259" key="9">
    <source>
        <dbReference type="PROSITE" id="PS51089"/>
    </source>
</evidence>
<keyword evidence="8" id="KW-0206">Cytoskeleton</keyword>
<evidence type="ECO:0000256" key="4">
    <source>
        <dbReference type="ARBA" id="ARBA00022490"/>
    </source>
</evidence>
<evidence type="ECO:0000256" key="7">
    <source>
        <dbReference type="ARBA" id="ARBA00023203"/>
    </source>
</evidence>
<dbReference type="InterPro" id="IPR007123">
    <property type="entry name" value="Gelsolin-like_dom"/>
</dbReference>
<dbReference type="PROSITE" id="PS51089">
    <property type="entry name" value="HP"/>
    <property type="match status" value="1"/>
</dbReference>
<dbReference type="GO" id="GO:0015629">
    <property type="term" value="C:actin cytoskeleton"/>
    <property type="evidence" value="ECO:0007669"/>
    <property type="project" value="TreeGrafter"/>
</dbReference>
<comment type="similarity">
    <text evidence="2">Belongs to the villin/gelsolin family.</text>
</comment>
<keyword evidence="7" id="KW-0009">Actin-binding</keyword>
<dbReference type="GO" id="GO:0051014">
    <property type="term" value="P:actin filament severing"/>
    <property type="evidence" value="ECO:0007669"/>
    <property type="project" value="TreeGrafter"/>
</dbReference>
<dbReference type="SUPFAM" id="SSF47050">
    <property type="entry name" value="VHP, Villin headpiece domain"/>
    <property type="match status" value="1"/>
</dbReference>
<dbReference type="SMART" id="SM00262">
    <property type="entry name" value="GEL"/>
    <property type="match status" value="5"/>
</dbReference>
<dbReference type="Gene3D" id="1.10.950.10">
    <property type="entry name" value="Villin headpiece domain"/>
    <property type="match status" value="1"/>
</dbReference>
<dbReference type="FunFam" id="3.40.20.10:FF:000035">
    <property type="entry name" value="Villin-1"/>
    <property type="match status" value="1"/>
</dbReference>
<keyword evidence="5" id="KW-0677">Repeat</keyword>
<dbReference type="SMART" id="SM00153">
    <property type="entry name" value="VHP"/>
    <property type="match status" value="1"/>
</dbReference>
<dbReference type="Pfam" id="PF00626">
    <property type="entry name" value="Gelsolin"/>
    <property type="match status" value="5"/>
</dbReference>
<dbReference type="SUPFAM" id="SSF55753">
    <property type="entry name" value="Actin depolymerizing proteins"/>
    <property type="match status" value="4"/>
</dbReference>
<dbReference type="PANTHER" id="PTHR11977">
    <property type="entry name" value="VILLIN"/>
    <property type="match status" value="1"/>
</dbReference>
<dbReference type="FunFam" id="3.40.20.10:FF:000002">
    <property type="entry name" value="Gelsolin"/>
    <property type="match status" value="1"/>
</dbReference>
<dbReference type="PRINTS" id="PR00597">
    <property type="entry name" value="GELSOLIN"/>
</dbReference>
<dbReference type="AlphaFoldDB" id="A0A6P6BZM4"/>
<dbReference type="CDD" id="cd11290">
    <property type="entry name" value="gelsolin_S1_like"/>
    <property type="match status" value="1"/>
</dbReference>
<keyword evidence="3" id="KW-0117">Actin capping</keyword>
<dbReference type="SUPFAM" id="SSF82754">
    <property type="entry name" value="C-terminal, gelsolin-like domain of Sec23/24"/>
    <property type="match status" value="2"/>
</dbReference>
<comment type="subcellular location">
    <subcellularLocation>
        <location evidence="1">Cytoplasm</location>
        <location evidence="1">Cytoskeleton</location>
    </subcellularLocation>
</comment>
<dbReference type="GO" id="GO:0051016">
    <property type="term" value="P:barbed-end actin filament capping"/>
    <property type="evidence" value="ECO:0007669"/>
    <property type="project" value="TreeGrafter"/>
</dbReference>
<dbReference type="FunFam" id="1.10.950.10:FF:000005">
    <property type="entry name" value="Villin-1"/>
    <property type="match status" value="1"/>
</dbReference>
<dbReference type="InterPro" id="IPR003128">
    <property type="entry name" value="Villin_headpiece"/>
</dbReference>